<accession>A0A7Y9GKN5</accession>
<dbReference type="InterPro" id="IPR016047">
    <property type="entry name" value="M23ase_b-sheet_dom"/>
</dbReference>
<evidence type="ECO:0000256" key="5">
    <source>
        <dbReference type="ARBA" id="ARBA00022833"/>
    </source>
</evidence>
<dbReference type="Pfam" id="PF01551">
    <property type="entry name" value="Peptidase_M23"/>
    <property type="match status" value="1"/>
</dbReference>
<dbReference type="RefSeq" id="WP_179486522.1">
    <property type="nucleotide sequence ID" value="NZ_JACCBV010000001.1"/>
</dbReference>
<evidence type="ECO:0000256" key="2">
    <source>
        <dbReference type="ARBA" id="ARBA00022670"/>
    </source>
</evidence>
<dbReference type="GO" id="GO:0004222">
    <property type="term" value="F:metalloendopeptidase activity"/>
    <property type="evidence" value="ECO:0007669"/>
    <property type="project" value="TreeGrafter"/>
</dbReference>
<evidence type="ECO:0000313" key="8">
    <source>
        <dbReference type="EMBL" id="NYE18086.1"/>
    </source>
</evidence>
<dbReference type="EMBL" id="JACCBV010000001">
    <property type="protein sequence ID" value="NYE18086.1"/>
    <property type="molecule type" value="Genomic_DNA"/>
</dbReference>
<evidence type="ECO:0000313" key="9">
    <source>
        <dbReference type="Proteomes" id="UP000576969"/>
    </source>
</evidence>
<keyword evidence="4 8" id="KW-0378">Hydrolase</keyword>
<dbReference type="GO" id="GO:0046872">
    <property type="term" value="F:metal ion binding"/>
    <property type="evidence" value="ECO:0007669"/>
    <property type="project" value="UniProtKB-KW"/>
</dbReference>
<organism evidence="8 9">
    <name type="scientific">Microbacterium immunditiarum</name>
    <dbReference type="NCBI Taxonomy" id="337480"/>
    <lineage>
        <taxon>Bacteria</taxon>
        <taxon>Bacillati</taxon>
        <taxon>Actinomycetota</taxon>
        <taxon>Actinomycetes</taxon>
        <taxon>Micrococcales</taxon>
        <taxon>Microbacteriaceae</taxon>
        <taxon>Microbacterium</taxon>
    </lineage>
</organism>
<name>A0A7Y9GKN5_9MICO</name>
<dbReference type="InterPro" id="IPR050570">
    <property type="entry name" value="Cell_wall_metabolism_enzyme"/>
</dbReference>
<comment type="caution">
    <text evidence="8">The sequence shown here is derived from an EMBL/GenBank/DDBJ whole genome shotgun (WGS) entry which is preliminary data.</text>
</comment>
<dbReference type="SUPFAM" id="SSF51261">
    <property type="entry name" value="Duplicated hybrid motif"/>
    <property type="match status" value="1"/>
</dbReference>
<reference evidence="8 9" key="1">
    <citation type="submission" date="2020-07" db="EMBL/GenBank/DDBJ databases">
        <title>Sequencing the genomes of 1000 actinobacteria strains.</title>
        <authorList>
            <person name="Klenk H.-P."/>
        </authorList>
    </citation>
    <scope>NUCLEOTIDE SEQUENCE [LARGE SCALE GENOMIC DNA]</scope>
    <source>
        <strain evidence="8 9">DSM 24662</strain>
    </source>
</reference>
<evidence type="ECO:0000256" key="1">
    <source>
        <dbReference type="ARBA" id="ARBA00001947"/>
    </source>
</evidence>
<dbReference type="Proteomes" id="UP000576969">
    <property type="component" value="Unassembled WGS sequence"/>
</dbReference>
<dbReference type="CDD" id="cd12797">
    <property type="entry name" value="M23_peptidase"/>
    <property type="match status" value="1"/>
</dbReference>
<evidence type="ECO:0000256" key="3">
    <source>
        <dbReference type="ARBA" id="ARBA00022723"/>
    </source>
</evidence>
<proteinExistence type="predicted"/>
<keyword evidence="5" id="KW-0862">Zinc</keyword>
<evidence type="ECO:0000256" key="4">
    <source>
        <dbReference type="ARBA" id="ARBA00022801"/>
    </source>
</evidence>
<protein>
    <submittedName>
        <fullName evidence="8">Murein DD-endopeptidase MepM/ murein hydrolase activator NlpD</fullName>
    </submittedName>
</protein>
<dbReference type="Gene3D" id="2.70.70.10">
    <property type="entry name" value="Glucose Permease (Domain IIA)"/>
    <property type="match status" value="1"/>
</dbReference>
<dbReference type="InterPro" id="IPR011055">
    <property type="entry name" value="Dup_hybrid_motif"/>
</dbReference>
<dbReference type="GO" id="GO:0006508">
    <property type="term" value="P:proteolysis"/>
    <property type="evidence" value="ECO:0007669"/>
    <property type="project" value="UniProtKB-KW"/>
</dbReference>
<keyword evidence="6" id="KW-0482">Metalloprotease</keyword>
<keyword evidence="2" id="KW-0645">Protease</keyword>
<gene>
    <name evidence="8" type="ORF">BJ991_000114</name>
</gene>
<keyword evidence="3" id="KW-0479">Metal-binding</keyword>
<evidence type="ECO:0000256" key="6">
    <source>
        <dbReference type="ARBA" id="ARBA00023049"/>
    </source>
</evidence>
<evidence type="ECO:0000259" key="7">
    <source>
        <dbReference type="Pfam" id="PF01551"/>
    </source>
</evidence>
<dbReference type="PANTHER" id="PTHR21666:SF288">
    <property type="entry name" value="CELL DIVISION PROTEIN YTFB"/>
    <property type="match status" value="1"/>
</dbReference>
<dbReference type="PANTHER" id="PTHR21666">
    <property type="entry name" value="PEPTIDASE-RELATED"/>
    <property type="match status" value="1"/>
</dbReference>
<comment type="cofactor">
    <cofactor evidence="1">
        <name>Zn(2+)</name>
        <dbReference type="ChEBI" id="CHEBI:29105"/>
    </cofactor>
</comment>
<feature type="domain" description="M23ase beta-sheet core" evidence="7">
    <location>
        <begin position="101"/>
        <end position="197"/>
    </location>
</feature>
<sequence length="209" mass="21615">MPAPVIVKGAAVVASRSRLVRKLALFLAIVGMALLVGTASAMALPIAVLATGTSANAVGSGEGSGLPEVSGDWGYPLAGGYTKGRGFGYHPVHGCSFCSSDHKGYDMAQGCGARIFATGPGRVTIAGAHYGWGNTVIIDHGRGIETLYGHMQWDSIRVHIGQRVETGTVLGAEGNTGNSFGCHLHFEVRVDGTAVPPERFMAARGLPLQ</sequence>
<keyword evidence="9" id="KW-1185">Reference proteome</keyword>
<dbReference type="AlphaFoldDB" id="A0A7Y9GKN5"/>